<accession>A0A9N8ZFG9</accession>
<comment type="caution">
    <text evidence="1">The sequence shown here is derived from an EMBL/GenBank/DDBJ whole genome shotgun (WGS) entry which is preliminary data.</text>
</comment>
<evidence type="ECO:0000313" key="1">
    <source>
        <dbReference type="EMBL" id="CAG8494087.1"/>
    </source>
</evidence>
<protein>
    <submittedName>
        <fullName evidence="1">11269_t:CDS:1</fullName>
    </submittedName>
</protein>
<organism evidence="1 2">
    <name type="scientific">Racocetra fulgida</name>
    <dbReference type="NCBI Taxonomy" id="60492"/>
    <lineage>
        <taxon>Eukaryota</taxon>
        <taxon>Fungi</taxon>
        <taxon>Fungi incertae sedis</taxon>
        <taxon>Mucoromycota</taxon>
        <taxon>Glomeromycotina</taxon>
        <taxon>Glomeromycetes</taxon>
        <taxon>Diversisporales</taxon>
        <taxon>Gigasporaceae</taxon>
        <taxon>Racocetra</taxon>
    </lineage>
</organism>
<name>A0A9N8ZFG9_9GLOM</name>
<dbReference type="Proteomes" id="UP000789396">
    <property type="component" value="Unassembled WGS sequence"/>
</dbReference>
<reference evidence="1" key="1">
    <citation type="submission" date="2021-06" db="EMBL/GenBank/DDBJ databases">
        <authorList>
            <person name="Kallberg Y."/>
            <person name="Tangrot J."/>
            <person name="Rosling A."/>
        </authorList>
    </citation>
    <scope>NUCLEOTIDE SEQUENCE</scope>
    <source>
        <strain evidence="1">IN212</strain>
    </source>
</reference>
<sequence length="90" mass="10572">MNYADRTSKLGSKSKVEIKTNRIEERSDKFSNEGTLLELSKSIAKKDEDKMFSYHQKLDNITYKHVDLSSANKTYSLRYHYKDRAESVME</sequence>
<gene>
    <name evidence="1" type="ORF">RFULGI_LOCUS2121</name>
</gene>
<keyword evidence="2" id="KW-1185">Reference proteome</keyword>
<dbReference type="EMBL" id="CAJVPZ010001519">
    <property type="protein sequence ID" value="CAG8494087.1"/>
    <property type="molecule type" value="Genomic_DNA"/>
</dbReference>
<dbReference type="AlphaFoldDB" id="A0A9N8ZFG9"/>
<evidence type="ECO:0000313" key="2">
    <source>
        <dbReference type="Proteomes" id="UP000789396"/>
    </source>
</evidence>
<proteinExistence type="predicted"/>